<dbReference type="EMBL" id="CAADFA010000249">
    <property type="protein sequence ID" value="VFJ59587.1"/>
    <property type="molecule type" value="Genomic_DNA"/>
</dbReference>
<dbReference type="Pfam" id="PF04326">
    <property type="entry name" value="SLFN_AlbA_2"/>
    <property type="match status" value="1"/>
</dbReference>
<dbReference type="Gene3D" id="3.30.950.30">
    <property type="entry name" value="Schlafen, AAA domain"/>
    <property type="match status" value="1"/>
</dbReference>
<dbReference type="PANTHER" id="PTHR30595:SF6">
    <property type="entry name" value="SCHLAFEN ALBA-2 DOMAIN-CONTAINING PROTEIN"/>
    <property type="match status" value="1"/>
</dbReference>
<dbReference type="Gene3D" id="3.30.565.60">
    <property type="match status" value="1"/>
</dbReference>
<evidence type="ECO:0000313" key="4">
    <source>
        <dbReference type="EMBL" id="VFK12852.1"/>
    </source>
</evidence>
<dbReference type="GO" id="GO:0004386">
    <property type="term" value="F:helicase activity"/>
    <property type="evidence" value="ECO:0007669"/>
    <property type="project" value="UniProtKB-KW"/>
</dbReference>
<evidence type="ECO:0000313" key="3">
    <source>
        <dbReference type="EMBL" id="VFJ59587.1"/>
    </source>
</evidence>
<sequence length="388" mass="42967">MHPDLIRQLIAQGENNRLEFKSAQARPEAIAREIVAFANTLGGTLLLGVADDGAIMGVESEGVTGRHVEERLANILRHNIVPALGVEVSPVEMAGKTLLAIAVPKGRDKPYQTIDGKYWIRAGSTNRMATKEELSRLFQQAGLVHFDISPVVDTGVKDLDLDAIGNYYRTYYDIDFAALEEAERLNILDNADILIEHEGERTVSVGGMLLFGRQPQRRLPQSAVSFALFRGDMLTDELLDKKELTGTLPTLIDNTVALIKLFIPVASSTEGTRRVETVPIPGKVLREAVVNALAHRDYSIGHRKTMVQLFDNRLEITSPGGLPNTLTVDKIRHGNSAPRNIFLVKYLDNLRYFDGLGRGIPMMCKAMGERIVLEEIGQLFRVTLYPSQ</sequence>
<protein>
    <submittedName>
        <fullName evidence="3">ATP-dependent DNA helicase RecG</fullName>
    </submittedName>
</protein>
<keyword evidence="3" id="KW-0378">Hydrolase</keyword>
<dbReference type="InterPro" id="IPR038461">
    <property type="entry name" value="Schlafen_AlbA_2_dom_sf"/>
</dbReference>
<name>A0A450SZF2_9GAMM</name>
<dbReference type="AlphaFoldDB" id="A0A450SZF2"/>
<keyword evidence="3" id="KW-0067">ATP-binding</keyword>
<evidence type="ECO:0000259" key="1">
    <source>
        <dbReference type="Pfam" id="PF04326"/>
    </source>
</evidence>
<dbReference type="EMBL" id="CAADFL010000258">
    <property type="protein sequence ID" value="VFK12852.1"/>
    <property type="molecule type" value="Genomic_DNA"/>
</dbReference>
<reference evidence="3" key="1">
    <citation type="submission" date="2019-02" db="EMBL/GenBank/DDBJ databases">
        <authorList>
            <person name="Gruber-Vodicka R. H."/>
            <person name="Seah K. B. B."/>
        </authorList>
    </citation>
    <scope>NUCLEOTIDE SEQUENCE</scope>
    <source>
        <strain evidence="2">BECK_BZ163</strain>
        <strain evidence="4">BECK_BZ164</strain>
        <strain evidence="3">BECK_BZ165</strain>
    </source>
</reference>
<keyword evidence="3" id="KW-0547">Nucleotide-binding</keyword>
<evidence type="ECO:0000313" key="2">
    <source>
        <dbReference type="EMBL" id="VFJ58634.1"/>
    </source>
</evidence>
<dbReference type="Pfam" id="PF13749">
    <property type="entry name" value="HATPase_c_4"/>
    <property type="match status" value="1"/>
</dbReference>
<dbReference type="EMBL" id="CAADEZ010000220">
    <property type="protein sequence ID" value="VFJ58634.1"/>
    <property type="molecule type" value="Genomic_DNA"/>
</dbReference>
<dbReference type="PANTHER" id="PTHR30595">
    <property type="entry name" value="GLPR-RELATED TRANSCRIPTIONAL REPRESSOR"/>
    <property type="match status" value="1"/>
</dbReference>
<organism evidence="3">
    <name type="scientific">Candidatus Kentrum sp. FM</name>
    <dbReference type="NCBI Taxonomy" id="2126340"/>
    <lineage>
        <taxon>Bacteria</taxon>
        <taxon>Pseudomonadati</taxon>
        <taxon>Pseudomonadota</taxon>
        <taxon>Gammaproteobacteria</taxon>
        <taxon>Candidatus Kentrum</taxon>
    </lineage>
</organism>
<dbReference type="InterPro" id="IPR038475">
    <property type="entry name" value="RecG_C_sf"/>
</dbReference>
<feature type="domain" description="Schlafen AlbA-2" evidence="1">
    <location>
        <begin position="14"/>
        <end position="128"/>
    </location>
</feature>
<accession>A0A450SZF2</accession>
<dbReference type="InterPro" id="IPR007421">
    <property type="entry name" value="Schlafen_AlbA_2_dom"/>
</dbReference>
<keyword evidence="3" id="KW-0347">Helicase</keyword>
<gene>
    <name evidence="2" type="ORF">BECKFM1743A_GA0114220_102204</name>
    <name evidence="4" type="ORF">BECKFM1743B_GA0114221_102583</name>
    <name evidence="3" type="ORF">BECKFM1743C_GA0114222_102495</name>
</gene>
<proteinExistence type="predicted"/>